<organism evidence="2 3">
    <name type="scientific">Psophocarpus tetragonolobus</name>
    <name type="common">Winged bean</name>
    <name type="synonym">Dolichos tetragonolobus</name>
    <dbReference type="NCBI Taxonomy" id="3891"/>
    <lineage>
        <taxon>Eukaryota</taxon>
        <taxon>Viridiplantae</taxon>
        <taxon>Streptophyta</taxon>
        <taxon>Embryophyta</taxon>
        <taxon>Tracheophyta</taxon>
        <taxon>Spermatophyta</taxon>
        <taxon>Magnoliopsida</taxon>
        <taxon>eudicotyledons</taxon>
        <taxon>Gunneridae</taxon>
        <taxon>Pentapetalae</taxon>
        <taxon>rosids</taxon>
        <taxon>fabids</taxon>
        <taxon>Fabales</taxon>
        <taxon>Fabaceae</taxon>
        <taxon>Papilionoideae</taxon>
        <taxon>50 kb inversion clade</taxon>
        <taxon>NPAAA clade</taxon>
        <taxon>indigoferoid/millettioid clade</taxon>
        <taxon>Phaseoleae</taxon>
        <taxon>Psophocarpus</taxon>
    </lineage>
</organism>
<evidence type="ECO:0000313" key="2">
    <source>
        <dbReference type="EMBL" id="KAK7381302.1"/>
    </source>
</evidence>
<keyword evidence="3" id="KW-1185">Reference proteome</keyword>
<evidence type="ECO:0000256" key="1">
    <source>
        <dbReference type="SAM" id="Phobius"/>
    </source>
</evidence>
<name>A0AAN9RQY8_PSOTE</name>
<evidence type="ECO:0000313" key="3">
    <source>
        <dbReference type="Proteomes" id="UP001386955"/>
    </source>
</evidence>
<dbReference type="Proteomes" id="UP001386955">
    <property type="component" value="Unassembled WGS sequence"/>
</dbReference>
<keyword evidence="1" id="KW-1133">Transmembrane helix</keyword>
<dbReference type="EMBL" id="JAYMYS010000009">
    <property type="protein sequence ID" value="KAK7381302.1"/>
    <property type="molecule type" value="Genomic_DNA"/>
</dbReference>
<sequence length="155" mass="17680">MCVKRKRPRQSQVVFVIMMKGAKYFPCEMVQAKVVKLGIEHGRKQSFRYTLILNQMVAVMVLVDSVGLMAYCGLMICTELRYSSIWCKSDSKEASHLCLLCEGNPCADLLAKFGVNQVDKLKVITMRAMSPRELYFGIMNLNILTWCEALLSKHF</sequence>
<comment type="caution">
    <text evidence="2">The sequence shown here is derived from an EMBL/GenBank/DDBJ whole genome shotgun (WGS) entry which is preliminary data.</text>
</comment>
<protein>
    <submittedName>
        <fullName evidence="2">Uncharacterized protein</fullName>
    </submittedName>
</protein>
<keyword evidence="1" id="KW-0812">Transmembrane</keyword>
<dbReference type="AlphaFoldDB" id="A0AAN9RQY8"/>
<gene>
    <name evidence="2" type="ORF">VNO78_33890</name>
</gene>
<reference evidence="2 3" key="1">
    <citation type="submission" date="2024-01" db="EMBL/GenBank/DDBJ databases">
        <title>The genomes of 5 underutilized Papilionoideae crops provide insights into root nodulation and disease resistanc.</title>
        <authorList>
            <person name="Jiang F."/>
        </authorList>
    </citation>
    <scope>NUCLEOTIDE SEQUENCE [LARGE SCALE GENOMIC DNA]</scope>
    <source>
        <strain evidence="2">DUOXIRENSHENG_FW03</strain>
        <tissue evidence="2">Leaves</tissue>
    </source>
</reference>
<keyword evidence="1" id="KW-0472">Membrane</keyword>
<accession>A0AAN9RQY8</accession>
<feature type="transmembrane region" description="Helical" evidence="1">
    <location>
        <begin position="51"/>
        <end position="76"/>
    </location>
</feature>
<proteinExistence type="predicted"/>